<keyword evidence="2" id="KW-1185">Reference proteome</keyword>
<name>A0A285U345_9BACL</name>
<sequence length="291" mass="34509">MKITIENALSNYSFYENFIPLNVQNMIEESPEQFTVLGARSKEEYAGIVIAKKNIDLSLMRIHYIAVSDWNKNTGLEEMFLYLLEDIASVEKIRQIHFEYNGDRNEYFYYMDGLLRKNNWTSFRPKSFNYLLSRNGIMQELRYNKHFNSNNHLVFFEWGLFPANERLEVLRGEGKWYPHNHSPFNDDEKIEKSSLGVKLDGKVIGWFIIQRVEKQTIIVKSIFLKEEFRSAQNCIQLLIIGFIQTLKLPGWQYLILNLDDQNKQLQLFVERVLRRAVLNKSVEFISKKKVL</sequence>
<protein>
    <recommendedName>
        <fullName evidence="3">N-acetyltransferase domain-containing protein</fullName>
    </recommendedName>
</protein>
<dbReference type="OrthoDB" id="2609247at2"/>
<dbReference type="RefSeq" id="WP_097147728.1">
    <property type="nucleotide sequence ID" value="NZ_OBQC01000001.1"/>
</dbReference>
<evidence type="ECO:0000313" key="2">
    <source>
        <dbReference type="Proteomes" id="UP000219252"/>
    </source>
</evidence>
<dbReference type="AlphaFoldDB" id="A0A285U345"/>
<dbReference type="Proteomes" id="UP000219252">
    <property type="component" value="Unassembled WGS sequence"/>
</dbReference>
<proteinExistence type="predicted"/>
<evidence type="ECO:0000313" key="1">
    <source>
        <dbReference type="EMBL" id="SOC34916.1"/>
    </source>
</evidence>
<accession>A0A285U345</accession>
<gene>
    <name evidence="1" type="ORF">SAMN05877842_101161</name>
</gene>
<dbReference type="EMBL" id="OBQC01000001">
    <property type="protein sequence ID" value="SOC34916.1"/>
    <property type="molecule type" value="Genomic_DNA"/>
</dbReference>
<organism evidence="1 2">
    <name type="scientific">Ureibacillus acetophenoni</name>
    <dbReference type="NCBI Taxonomy" id="614649"/>
    <lineage>
        <taxon>Bacteria</taxon>
        <taxon>Bacillati</taxon>
        <taxon>Bacillota</taxon>
        <taxon>Bacilli</taxon>
        <taxon>Bacillales</taxon>
        <taxon>Caryophanaceae</taxon>
        <taxon>Ureibacillus</taxon>
    </lineage>
</organism>
<reference evidence="2" key="1">
    <citation type="submission" date="2017-08" db="EMBL/GenBank/DDBJ databases">
        <authorList>
            <person name="Varghese N."/>
            <person name="Submissions S."/>
        </authorList>
    </citation>
    <scope>NUCLEOTIDE SEQUENCE [LARGE SCALE GENOMIC DNA]</scope>
    <source>
        <strain evidence="2">JC23</strain>
    </source>
</reference>
<evidence type="ECO:0008006" key="3">
    <source>
        <dbReference type="Google" id="ProtNLM"/>
    </source>
</evidence>